<name>A0A433XNE7_9BACL</name>
<evidence type="ECO:0000256" key="1">
    <source>
        <dbReference type="ARBA" id="ARBA00022801"/>
    </source>
</evidence>
<dbReference type="OrthoDB" id="9809549at2"/>
<organism evidence="5 6">
    <name type="scientific">Paenibacillus zeisoli</name>
    <dbReference type="NCBI Taxonomy" id="2496267"/>
    <lineage>
        <taxon>Bacteria</taxon>
        <taxon>Bacillati</taxon>
        <taxon>Bacillota</taxon>
        <taxon>Bacilli</taxon>
        <taxon>Bacillales</taxon>
        <taxon>Paenibacillaceae</taxon>
        <taxon>Paenibacillus</taxon>
    </lineage>
</organism>
<evidence type="ECO:0000259" key="3">
    <source>
        <dbReference type="Pfam" id="PF00326"/>
    </source>
</evidence>
<sequence length="539" mass="58632">MKGKLLTRAGLVSLVLSLSVTAGAAFAEREANPKNLVPLRAYAEQLGGKVKWDHGTRTATIYRLGHSYSVTIGKDKAMVDGAVRSIIAPLTEDGTTYVSLQFLQDALGTTAGWSSQNGVILDKQDVTDKAIVFTQQAFGNPSALPNLALSENLKSALSADVLSKEITALTGQLGAYKGIESAATDSNSVHRNVTLNVAFERTSLPVTIRFKSEGEIDDIFYNTTGAAGPYSKPGYDKPETYTEKEVVIGQGAWALPGTLTLPSDSSKGPFPVLILVQGSGPNDRDESLGALKPFRDLAVGLASKGTAVLRYEKRTREYPHQYAANPSATIKEEALDDALAAVDLMSKTEGIDSKSIYILGHSQGGFMMPRLLQADTSHRIAGSVIMSGPGGNFFDLLIEQFTYLAGLHQLPQATLDLFKTQFALLNSKDFDPAHPPKDFILPKWWVDLKGYEPAEMAKTQSGRMLVLQGERDYQVPAAQLDIWKNALKNRSDVVYKLYPKLNHFYSEGDGGLSTPAEYYKPGNVPDYVIDDITKWIQTR</sequence>
<dbReference type="SUPFAM" id="SSF55383">
    <property type="entry name" value="Copper amine oxidase, domain N"/>
    <property type="match status" value="1"/>
</dbReference>
<feature type="domain" description="Copper amine oxidase-like N-terminal" evidence="4">
    <location>
        <begin position="34"/>
        <end position="120"/>
    </location>
</feature>
<dbReference type="AlphaFoldDB" id="A0A433XNE7"/>
<dbReference type="Pfam" id="PF00326">
    <property type="entry name" value="Peptidase_S9"/>
    <property type="match status" value="1"/>
</dbReference>
<evidence type="ECO:0000259" key="4">
    <source>
        <dbReference type="Pfam" id="PF07833"/>
    </source>
</evidence>
<dbReference type="Pfam" id="PF07833">
    <property type="entry name" value="Cu_amine_oxidN1"/>
    <property type="match status" value="1"/>
</dbReference>
<dbReference type="SUPFAM" id="SSF53474">
    <property type="entry name" value="alpha/beta-Hydrolases"/>
    <property type="match status" value="1"/>
</dbReference>
<keyword evidence="6" id="KW-1185">Reference proteome</keyword>
<dbReference type="GO" id="GO:0004252">
    <property type="term" value="F:serine-type endopeptidase activity"/>
    <property type="evidence" value="ECO:0007669"/>
    <property type="project" value="InterPro"/>
</dbReference>
<dbReference type="InterPro" id="IPR002471">
    <property type="entry name" value="Pept_S9_AS"/>
</dbReference>
<evidence type="ECO:0000256" key="2">
    <source>
        <dbReference type="SAM" id="SignalP"/>
    </source>
</evidence>
<dbReference type="InterPro" id="IPR001375">
    <property type="entry name" value="Peptidase_S9_cat"/>
</dbReference>
<dbReference type="Gene3D" id="3.40.50.1820">
    <property type="entry name" value="alpha/beta hydrolase"/>
    <property type="match status" value="1"/>
</dbReference>
<dbReference type="PANTHER" id="PTHR43265">
    <property type="entry name" value="ESTERASE ESTD"/>
    <property type="match status" value="1"/>
</dbReference>
<feature type="chain" id="PRO_5039719258" evidence="2">
    <location>
        <begin position="25"/>
        <end position="539"/>
    </location>
</feature>
<reference evidence="5 6" key="1">
    <citation type="submission" date="2018-12" db="EMBL/GenBank/DDBJ databases">
        <authorList>
            <person name="Sun L."/>
            <person name="Chen Z."/>
        </authorList>
    </citation>
    <scope>NUCLEOTIDE SEQUENCE [LARGE SCALE GENOMIC DNA]</scope>
    <source>
        <strain evidence="5 6">3-5-3</strain>
    </source>
</reference>
<dbReference type="PROSITE" id="PS00708">
    <property type="entry name" value="PRO_ENDOPEP_SER"/>
    <property type="match status" value="1"/>
</dbReference>
<dbReference type="GO" id="GO:0006508">
    <property type="term" value="P:proteolysis"/>
    <property type="evidence" value="ECO:0007669"/>
    <property type="project" value="InterPro"/>
</dbReference>
<dbReference type="EMBL" id="RZNX01000001">
    <property type="protein sequence ID" value="RUT35574.1"/>
    <property type="molecule type" value="Genomic_DNA"/>
</dbReference>
<dbReference type="Proteomes" id="UP000272464">
    <property type="component" value="Unassembled WGS sequence"/>
</dbReference>
<keyword evidence="2" id="KW-0732">Signal</keyword>
<protein>
    <submittedName>
        <fullName evidence="5">DUF3887 domain-containing protein</fullName>
    </submittedName>
</protein>
<proteinExistence type="predicted"/>
<keyword evidence="1" id="KW-0378">Hydrolase</keyword>
<accession>A0A433XNE7</accession>
<dbReference type="PANTHER" id="PTHR43265:SF1">
    <property type="entry name" value="ESTERASE ESTD"/>
    <property type="match status" value="1"/>
</dbReference>
<dbReference type="Gene3D" id="3.10.450.590">
    <property type="match status" value="1"/>
</dbReference>
<feature type="domain" description="Peptidase S9 prolyl oligopeptidase catalytic" evidence="3">
    <location>
        <begin position="301"/>
        <end position="373"/>
    </location>
</feature>
<dbReference type="RefSeq" id="WP_127197274.1">
    <property type="nucleotide sequence ID" value="NZ_RZNX01000001.1"/>
</dbReference>
<dbReference type="InterPro" id="IPR012854">
    <property type="entry name" value="Cu_amine_oxidase-like_N"/>
</dbReference>
<evidence type="ECO:0000313" key="5">
    <source>
        <dbReference type="EMBL" id="RUT35574.1"/>
    </source>
</evidence>
<dbReference type="Gene3D" id="3.30.457.10">
    <property type="entry name" value="Copper amine oxidase-like, N-terminal domain"/>
    <property type="match status" value="1"/>
</dbReference>
<evidence type="ECO:0000313" key="6">
    <source>
        <dbReference type="Proteomes" id="UP000272464"/>
    </source>
</evidence>
<dbReference type="InterPro" id="IPR036582">
    <property type="entry name" value="Mao_N_sf"/>
</dbReference>
<dbReference type="InterPro" id="IPR053145">
    <property type="entry name" value="AB_hydrolase_Est10"/>
</dbReference>
<dbReference type="InterPro" id="IPR029058">
    <property type="entry name" value="AB_hydrolase_fold"/>
</dbReference>
<feature type="signal peptide" evidence="2">
    <location>
        <begin position="1"/>
        <end position="24"/>
    </location>
</feature>
<comment type="caution">
    <text evidence="5">The sequence shown here is derived from an EMBL/GenBank/DDBJ whole genome shotgun (WGS) entry which is preliminary data.</text>
</comment>
<gene>
    <name evidence="5" type="ORF">EJP77_00690</name>
</gene>
<dbReference type="GO" id="GO:0052689">
    <property type="term" value="F:carboxylic ester hydrolase activity"/>
    <property type="evidence" value="ECO:0007669"/>
    <property type="project" value="TreeGrafter"/>
</dbReference>